<evidence type="ECO:0000313" key="2">
    <source>
        <dbReference type="Proteomes" id="UP001189429"/>
    </source>
</evidence>
<keyword evidence="2" id="KW-1185">Reference proteome</keyword>
<name>A0ABN9VBA9_9DINO</name>
<evidence type="ECO:0000313" key="1">
    <source>
        <dbReference type="EMBL" id="CAK0870287.1"/>
    </source>
</evidence>
<organism evidence="1 2">
    <name type="scientific">Prorocentrum cordatum</name>
    <dbReference type="NCBI Taxonomy" id="2364126"/>
    <lineage>
        <taxon>Eukaryota</taxon>
        <taxon>Sar</taxon>
        <taxon>Alveolata</taxon>
        <taxon>Dinophyceae</taxon>
        <taxon>Prorocentrales</taxon>
        <taxon>Prorocentraceae</taxon>
        <taxon>Prorocentrum</taxon>
    </lineage>
</organism>
<comment type="caution">
    <text evidence="1">The sequence shown here is derived from an EMBL/GenBank/DDBJ whole genome shotgun (WGS) entry which is preliminary data.</text>
</comment>
<sequence length="126" mass="13843">MRGLRERQLLQPNPFEVQGQRICARYGERVSPDPRVLHHGLASVRLASIVTDACNCIMFLVLLPPSTNSALAVSALTVVAVLELEAPARCSWGARLCENWALIARCVRNYGPRHVSARGLLNQTLA</sequence>
<proteinExistence type="predicted"/>
<reference evidence="1" key="1">
    <citation type="submission" date="2023-10" db="EMBL/GenBank/DDBJ databases">
        <authorList>
            <person name="Chen Y."/>
            <person name="Shah S."/>
            <person name="Dougan E. K."/>
            <person name="Thang M."/>
            <person name="Chan C."/>
        </authorList>
    </citation>
    <scope>NUCLEOTIDE SEQUENCE [LARGE SCALE GENOMIC DNA]</scope>
</reference>
<protein>
    <submittedName>
        <fullName evidence="1">Uncharacterized protein</fullName>
    </submittedName>
</protein>
<gene>
    <name evidence="1" type="ORF">PCOR1329_LOCUS56431</name>
</gene>
<dbReference type="EMBL" id="CAUYUJ010016947">
    <property type="protein sequence ID" value="CAK0870287.1"/>
    <property type="molecule type" value="Genomic_DNA"/>
</dbReference>
<dbReference type="Proteomes" id="UP001189429">
    <property type="component" value="Unassembled WGS sequence"/>
</dbReference>
<accession>A0ABN9VBA9</accession>